<dbReference type="InterPro" id="IPR001509">
    <property type="entry name" value="Epimerase_deHydtase"/>
</dbReference>
<dbReference type="STRING" id="109264.A0A1F7ZQG9"/>
<evidence type="ECO:0000259" key="1">
    <source>
        <dbReference type="Pfam" id="PF01370"/>
    </source>
</evidence>
<accession>A0A1F7ZQG9</accession>
<reference evidence="2 3" key="1">
    <citation type="journal article" date="2016" name="Genome Biol. Evol.">
        <title>Draft genome sequence of an aflatoxigenic Aspergillus species, A. bombycis.</title>
        <authorList>
            <person name="Moore G.G."/>
            <person name="Mack B.M."/>
            <person name="Beltz S.B."/>
            <person name="Gilbert M.K."/>
        </authorList>
    </citation>
    <scope>NUCLEOTIDE SEQUENCE [LARGE SCALE GENOMIC DNA]</scope>
    <source>
        <strain evidence="3">NRRL 26010</strain>
    </source>
</reference>
<dbReference type="PANTHER" id="PTHR48079">
    <property type="entry name" value="PROTEIN YEEZ"/>
    <property type="match status" value="1"/>
</dbReference>
<dbReference type="GeneID" id="34453290"/>
<name>A0A1F7ZQG9_9EURO</name>
<comment type="caution">
    <text evidence="2">The sequence shown here is derived from an EMBL/GenBank/DDBJ whole genome shotgun (WGS) entry which is preliminary data.</text>
</comment>
<sequence>MPPNTTTTTTPPQKVFITGATGYIGRVVTEFAIAAGHSVRGLSRSEAGDDLLHRLGATPVRGTLSDTTLLTEEAKHADMVLHLAFSHDWSKPYADLLALDITAVDALASALQDTDKPLVTTGGTLCVQPDPSGGETDETAPLPPYTPLPRHLAEERALAWVSKGVRISVLRLPQYVYGRETDHGFAADLIRLAVRDGEAAKIDDGEWCFSSVHVEDAARLYFLVARFAGPGEVFNGVSCMDVTYSALAGAISRVVGVDVVSRTREELEAKWGRFLVEFVLVRNRASGRKASERLGWCPAGPGILEEVEFGSYVPVVERFRRGRESVVGNE</sequence>
<protein>
    <recommendedName>
        <fullName evidence="1">NAD-dependent epimerase/dehydratase domain-containing protein</fullName>
    </recommendedName>
</protein>
<gene>
    <name evidence="2" type="ORF">ABOM_009900</name>
</gene>
<evidence type="ECO:0000313" key="2">
    <source>
        <dbReference type="EMBL" id="OGM41701.1"/>
    </source>
</evidence>
<dbReference type="Gene3D" id="3.40.50.720">
    <property type="entry name" value="NAD(P)-binding Rossmann-like Domain"/>
    <property type="match status" value="1"/>
</dbReference>
<dbReference type="PANTHER" id="PTHR48079:SF5">
    <property type="entry name" value="DEPENDENT EPIMERASE_DEHYDRATASE, PUTATIVE (AFU_ORTHOLOGUE AFUA_7G00180)-RELATED"/>
    <property type="match status" value="1"/>
</dbReference>
<dbReference type="InterPro" id="IPR051783">
    <property type="entry name" value="NAD(P)-dependent_oxidoreduct"/>
</dbReference>
<dbReference type="EMBL" id="LYCR01000105">
    <property type="protein sequence ID" value="OGM41701.1"/>
    <property type="molecule type" value="Genomic_DNA"/>
</dbReference>
<dbReference type="AlphaFoldDB" id="A0A1F7ZQG9"/>
<dbReference type="GO" id="GO:0005737">
    <property type="term" value="C:cytoplasm"/>
    <property type="evidence" value="ECO:0007669"/>
    <property type="project" value="TreeGrafter"/>
</dbReference>
<dbReference type="InterPro" id="IPR036291">
    <property type="entry name" value="NAD(P)-bd_dom_sf"/>
</dbReference>
<proteinExistence type="predicted"/>
<dbReference type="SUPFAM" id="SSF51735">
    <property type="entry name" value="NAD(P)-binding Rossmann-fold domains"/>
    <property type="match status" value="1"/>
</dbReference>
<organism evidence="2 3">
    <name type="scientific">Aspergillus bombycis</name>
    <dbReference type="NCBI Taxonomy" id="109264"/>
    <lineage>
        <taxon>Eukaryota</taxon>
        <taxon>Fungi</taxon>
        <taxon>Dikarya</taxon>
        <taxon>Ascomycota</taxon>
        <taxon>Pezizomycotina</taxon>
        <taxon>Eurotiomycetes</taxon>
        <taxon>Eurotiomycetidae</taxon>
        <taxon>Eurotiales</taxon>
        <taxon>Aspergillaceae</taxon>
        <taxon>Aspergillus</taxon>
    </lineage>
</organism>
<dbReference type="OrthoDB" id="10262413at2759"/>
<keyword evidence="3" id="KW-1185">Reference proteome</keyword>
<dbReference type="Proteomes" id="UP000179179">
    <property type="component" value="Unassembled WGS sequence"/>
</dbReference>
<evidence type="ECO:0000313" key="3">
    <source>
        <dbReference type="Proteomes" id="UP000179179"/>
    </source>
</evidence>
<dbReference type="Pfam" id="PF01370">
    <property type="entry name" value="Epimerase"/>
    <property type="match status" value="1"/>
</dbReference>
<dbReference type="GO" id="GO:0004029">
    <property type="term" value="F:aldehyde dehydrogenase (NAD+) activity"/>
    <property type="evidence" value="ECO:0007669"/>
    <property type="project" value="TreeGrafter"/>
</dbReference>
<feature type="domain" description="NAD-dependent epimerase/dehydratase" evidence="1">
    <location>
        <begin position="15"/>
        <end position="235"/>
    </location>
</feature>
<dbReference type="RefSeq" id="XP_022385418.1">
    <property type="nucleotide sequence ID" value="XM_022537028.1"/>
</dbReference>